<dbReference type="GO" id="GO:0005886">
    <property type="term" value="C:plasma membrane"/>
    <property type="evidence" value="ECO:0007669"/>
    <property type="project" value="TreeGrafter"/>
</dbReference>
<comment type="caution">
    <text evidence="3">The sequence shown here is derived from an EMBL/GenBank/DDBJ whole genome shotgun (WGS) entry which is preliminary data.</text>
</comment>
<organism evidence="3 4">
    <name type="scientific">Photobacterium rosenbergii</name>
    <dbReference type="NCBI Taxonomy" id="294936"/>
    <lineage>
        <taxon>Bacteria</taxon>
        <taxon>Pseudomonadati</taxon>
        <taxon>Pseudomonadota</taxon>
        <taxon>Gammaproteobacteria</taxon>
        <taxon>Vibrionales</taxon>
        <taxon>Vibrionaceae</taxon>
        <taxon>Photobacterium</taxon>
    </lineage>
</organism>
<dbReference type="InterPro" id="IPR001036">
    <property type="entry name" value="Acrflvin-R"/>
</dbReference>
<dbReference type="PRINTS" id="PR00702">
    <property type="entry name" value="ACRIFLAVINRP"/>
</dbReference>
<dbReference type="PANTHER" id="PTHR32063:SF0">
    <property type="entry name" value="SWARMING MOTILITY PROTEIN SWRC"/>
    <property type="match status" value="1"/>
</dbReference>
<sequence>MFAIIDAAINRSRTMLTLLVLILLAGIITYRVIPKESNPDITIPVIYVSVNHQGISPIDAERLLVRPLEKELRSIEGVKEMSAVASEGHASVTLEFIVGSDINTALTDVREAVDLAKPKLPEDADEPTVHEVTLASYEPVLSLVLYGTVPERTTIQIARELQDKLESFKQVLEVDIAGDREDVVEVLVEPLLMESYGLDQEDVFNLVARNNRVVAAGFVDTGYGRFSVKVPSVFDSLKDILELPIKVDGNKVVTFSDVATIRRAYRDPDSFARLNGDTAVVLDVKKRAGENIIETVNIVKAVVEEAQKLEEWPDNLLVEYTLDQSDDVETMLNDLQNNILSAIILVVIVILAILGTRTAFLVGVSIPGAFLTGLLMLAVSGITVNMIVLFALIMAVGMLVDGAIVVTEYADRKMQEGTGRKQAYREAAKRMAWPITASTATTLAAFAPLLFWPDTTGEFMRYLPLTLIATLSASLLMALLFVPVLGSVLGKPQYTTKREQERKIAMEKGDFSQAKGITKLYLSTLAVAIKHPIKILIAAFVFAIAVGFAYSKAGLGVVFFPEVDPPHFTIKARSHGDLSIFEKDQLMQQIEQRIMGTDGIKSVYTRTGGSDEIGQIQLNPMDWQERRPIKDIIAEMREKTADIAGIELEFKFPQAGPPSEHDLIIEVSGNNTEDMNDAVRQVRYWLESQQAFTNISDTADKEGIDWEININRDDAARFGGDATLVGNTVQFVTNGLKIGEFLPDDTDEEVDILVRYPEDKRDIGRFDELRVKTLYGMVPITNFASITPSPKQGTINRLDGKRVIEVMADMSSGFNLSLQLPVINAAIAEMPLARGTQVNVRGQNEDQEKSSAFLQNAFLVALAVMGLILITQFNSFYQALLILSAVLFSTVGVFLGLLIFQRPFGIIMSGIGVISLAGIVVNNNIVLIDTYNQLRHSGMDKVTAIMHTGAQRLRPVLLTTITTILGLLPMVLEMNIDLINRLVEFGAPSTQWWSQLATAVAGGLAFATLLTLILTPCLLMLGREHKHRIDEHKPKPQQYDESLETPPNKGEKTQLVDPEDVVEKQLGKVFVPQANAPADVAPSEVERDK</sequence>
<feature type="transmembrane region" description="Helical" evidence="2">
    <location>
        <begin position="853"/>
        <end position="873"/>
    </location>
</feature>
<dbReference type="GO" id="GO:0042910">
    <property type="term" value="F:xenobiotic transmembrane transporter activity"/>
    <property type="evidence" value="ECO:0007669"/>
    <property type="project" value="TreeGrafter"/>
</dbReference>
<feature type="transmembrane region" description="Helical" evidence="2">
    <location>
        <begin position="388"/>
        <end position="410"/>
    </location>
</feature>
<dbReference type="Gene3D" id="3.30.70.1440">
    <property type="entry name" value="Multidrug efflux transporter AcrB pore domain"/>
    <property type="match status" value="1"/>
</dbReference>
<dbReference type="SUPFAM" id="SSF82714">
    <property type="entry name" value="Multidrug efflux transporter AcrB TolC docking domain, DN and DC subdomains"/>
    <property type="match status" value="2"/>
</dbReference>
<dbReference type="RefSeq" id="WP_107297758.1">
    <property type="nucleotide sequence ID" value="NZ_PYMB01000002.1"/>
</dbReference>
<dbReference type="AlphaFoldDB" id="A0A2T3NHM1"/>
<dbReference type="Gene3D" id="3.30.70.1320">
    <property type="entry name" value="Multidrug efflux transporter AcrB pore domain like"/>
    <property type="match status" value="1"/>
</dbReference>
<evidence type="ECO:0000256" key="2">
    <source>
        <dbReference type="SAM" id="Phobius"/>
    </source>
</evidence>
<accession>A0A2T3NHM1</accession>
<feature type="transmembrane region" description="Helical" evidence="2">
    <location>
        <begin position="535"/>
        <end position="560"/>
    </location>
</feature>
<feature type="transmembrane region" description="Helical" evidence="2">
    <location>
        <begin position="335"/>
        <end position="354"/>
    </location>
</feature>
<dbReference type="Proteomes" id="UP000241346">
    <property type="component" value="Unassembled WGS sequence"/>
</dbReference>
<feature type="region of interest" description="Disordered" evidence="1">
    <location>
        <begin position="1029"/>
        <end position="1089"/>
    </location>
</feature>
<dbReference type="Gene3D" id="3.30.2090.10">
    <property type="entry name" value="Multidrug efflux transporter AcrB TolC docking domain, DN and DC subdomains"/>
    <property type="match status" value="2"/>
</dbReference>
<evidence type="ECO:0000313" key="4">
    <source>
        <dbReference type="Proteomes" id="UP000241346"/>
    </source>
</evidence>
<feature type="transmembrane region" description="Helical" evidence="2">
    <location>
        <begin position="906"/>
        <end position="932"/>
    </location>
</feature>
<gene>
    <name evidence="3" type="ORF">C9J01_08775</name>
</gene>
<keyword evidence="2" id="KW-0472">Membrane</keyword>
<feature type="transmembrane region" description="Helical" evidence="2">
    <location>
        <begin position="463"/>
        <end position="489"/>
    </location>
</feature>
<keyword evidence="2" id="KW-1133">Transmembrane helix</keyword>
<evidence type="ECO:0000313" key="3">
    <source>
        <dbReference type="EMBL" id="PSW14515.1"/>
    </source>
</evidence>
<dbReference type="Pfam" id="PF00873">
    <property type="entry name" value="ACR_tran"/>
    <property type="match status" value="1"/>
</dbReference>
<feature type="transmembrane region" description="Helical" evidence="2">
    <location>
        <begin position="953"/>
        <end position="972"/>
    </location>
</feature>
<keyword evidence="2" id="KW-0812">Transmembrane</keyword>
<feature type="transmembrane region" description="Helical" evidence="2">
    <location>
        <begin position="992"/>
        <end position="1021"/>
    </location>
</feature>
<dbReference type="InterPro" id="IPR027463">
    <property type="entry name" value="AcrB_DN_DC_subdom"/>
</dbReference>
<dbReference type="SUPFAM" id="SSF82693">
    <property type="entry name" value="Multidrug efflux transporter AcrB pore domain, PN1, PN2, PC1 and PC2 subdomains"/>
    <property type="match status" value="2"/>
</dbReference>
<dbReference type="Gene3D" id="3.30.70.1430">
    <property type="entry name" value="Multidrug efflux transporter AcrB pore domain"/>
    <property type="match status" value="2"/>
</dbReference>
<evidence type="ECO:0000256" key="1">
    <source>
        <dbReference type="SAM" id="MobiDB-lite"/>
    </source>
</evidence>
<dbReference type="PANTHER" id="PTHR32063">
    <property type="match status" value="1"/>
</dbReference>
<feature type="transmembrane region" description="Helical" evidence="2">
    <location>
        <begin position="361"/>
        <end position="382"/>
    </location>
</feature>
<dbReference type="SUPFAM" id="SSF82866">
    <property type="entry name" value="Multidrug efflux transporter AcrB transmembrane domain"/>
    <property type="match status" value="2"/>
</dbReference>
<protein>
    <submittedName>
        <fullName evidence="3">MFS transporter</fullName>
    </submittedName>
</protein>
<dbReference type="Gene3D" id="1.20.1640.10">
    <property type="entry name" value="Multidrug efflux transporter AcrB transmembrane domain"/>
    <property type="match status" value="2"/>
</dbReference>
<dbReference type="OrthoDB" id="5287122at2"/>
<reference evidence="3 4" key="1">
    <citation type="submission" date="2018-03" db="EMBL/GenBank/DDBJ databases">
        <title>Whole genome sequencing of Histamine producing bacteria.</title>
        <authorList>
            <person name="Butler K."/>
        </authorList>
    </citation>
    <scope>NUCLEOTIDE SEQUENCE [LARGE SCALE GENOMIC DNA]</scope>
    <source>
        <strain evidence="3 4">DSM 19138</strain>
    </source>
</reference>
<feature type="transmembrane region" description="Helical" evidence="2">
    <location>
        <begin position="880"/>
        <end position="900"/>
    </location>
</feature>
<feature type="transmembrane region" description="Helical" evidence="2">
    <location>
        <begin position="431"/>
        <end position="451"/>
    </location>
</feature>
<name>A0A2T3NHM1_9GAMM</name>
<dbReference type="EMBL" id="PYMB01000002">
    <property type="protein sequence ID" value="PSW14515.1"/>
    <property type="molecule type" value="Genomic_DNA"/>
</dbReference>
<proteinExistence type="predicted"/>